<feature type="region of interest" description="Disordered" evidence="1">
    <location>
        <begin position="142"/>
        <end position="189"/>
    </location>
</feature>
<reference evidence="2 3" key="1">
    <citation type="journal article" date="2012" name="Genome Biol.">
        <title>Genome and low-iron response of an oceanic diatom adapted to chronic iron limitation.</title>
        <authorList>
            <person name="Lommer M."/>
            <person name="Specht M."/>
            <person name="Roy A.S."/>
            <person name="Kraemer L."/>
            <person name="Andreson R."/>
            <person name="Gutowska M.A."/>
            <person name="Wolf J."/>
            <person name="Bergner S.V."/>
            <person name="Schilhabel M.B."/>
            <person name="Klostermeier U.C."/>
            <person name="Beiko R.G."/>
            <person name="Rosenstiel P."/>
            <person name="Hippler M."/>
            <person name="Laroche J."/>
        </authorList>
    </citation>
    <scope>NUCLEOTIDE SEQUENCE [LARGE SCALE GENOMIC DNA]</scope>
    <source>
        <strain evidence="2 3">CCMP1005</strain>
    </source>
</reference>
<protein>
    <recommendedName>
        <fullName evidence="4">HSF-type DNA-binding domain-containing protein</fullName>
    </recommendedName>
</protein>
<evidence type="ECO:0008006" key="4">
    <source>
        <dbReference type="Google" id="ProtNLM"/>
    </source>
</evidence>
<proteinExistence type="predicted"/>
<evidence type="ECO:0000313" key="2">
    <source>
        <dbReference type="EMBL" id="EJK48243.1"/>
    </source>
</evidence>
<keyword evidence="3" id="KW-1185">Reference proteome</keyword>
<dbReference type="Proteomes" id="UP000266841">
    <property type="component" value="Unassembled WGS sequence"/>
</dbReference>
<gene>
    <name evidence="2" type="ORF">THAOC_32975</name>
</gene>
<organism evidence="2 3">
    <name type="scientific">Thalassiosira oceanica</name>
    <name type="common">Marine diatom</name>
    <dbReference type="NCBI Taxonomy" id="159749"/>
    <lineage>
        <taxon>Eukaryota</taxon>
        <taxon>Sar</taxon>
        <taxon>Stramenopiles</taxon>
        <taxon>Ochrophyta</taxon>
        <taxon>Bacillariophyta</taxon>
        <taxon>Coscinodiscophyceae</taxon>
        <taxon>Thalassiosirophycidae</taxon>
        <taxon>Thalassiosirales</taxon>
        <taxon>Thalassiosiraceae</taxon>
        <taxon>Thalassiosira</taxon>
    </lineage>
</organism>
<comment type="caution">
    <text evidence="2">The sequence shown here is derived from an EMBL/GenBank/DDBJ whole genome shotgun (WGS) entry which is preliminary data.</text>
</comment>
<accession>K0R4X8</accession>
<dbReference type="EMBL" id="AGNL01046090">
    <property type="protein sequence ID" value="EJK48243.1"/>
    <property type="molecule type" value="Genomic_DNA"/>
</dbReference>
<evidence type="ECO:0000256" key="1">
    <source>
        <dbReference type="SAM" id="MobiDB-lite"/>
    </source>
</evidence>
<name>K0R4X8_THAOC</name>
<dbReference type="AlphaFoldDB" id="K0R4X8"/>
<feature type="compositionally biased region" description="Basic and acidic residues" evidence="1">
    <location>
        <begin position="172"/>
        <end position="189"/>
    </location>
</feature>
<sequence>MTFDDTQPVTGRPGDEYSSAAYRDYSTYLQNGGELITHKKSDRNFPTKLHRIVSDPLNSLVITWMLYKAAYRVGFQTVQARARYVASRGVRPFAINRVCSRLKRPNSPNLAADQGCYYHEAFLRGLPELTCFIRRMPRHCRKSDRKKIEPEEEPEPPSHSSPTRGESSSAHRKLDLNEQAGQRDDDKKFRHVEDGILEDEFSSVPPGSSPSHCCNHGEYPSTEYLRHDQHNEASAPLESQSWGGMRPSGHYCYREHWSSPCLGKERPPHPGASTSENQYKATPQYFRPQEQSHSSPRHHSYDYGHCNYGYCTPPGYQCHYDTQADTYNHYNNPHYHQSHQPYYQLPHYYYHPPPAYPLHNGGQWHSPKQTHNHGVYHNHQTSPTGWTLEEEASQDRQSRKIISKESISTIQVGTNPRIAAVCADDFGSFVRHWGDLGDFVLESWLAQKAGHTITGSSQPRHKQLSAFWWPLEASNGTGWRLAMAQHDNHNVADTIFWQWFLLAPVTIAIGAKNEASVGCCFCPTIS</sequence>
<evidence type="ECO:0000313" key="3">
    <source>
        <dbReference type="Proteomes" id="UP000266841"/>
    </source>
</evidence>